<dbReference type="FunFam" id="3.90.550.50:FF:000001">
    <property type="entry name" value="Hexosyltransferase"/>
    <property type="match status" value="1"/>
</dbReference>
<name>A0A8W7JQL5_ANOAL</name>
<feature type="compositionally biased region" description="Low complexity" evidence="11">
    <location>
        <begin position="803"/>
        <end position="828"/>
    </location>
</feature>
<evidence type="ECO:0000313" key="13">
    <source>
        <dbReference type="EnsemblMetazoa" id="AALB006902-PA"/>
    </source>
</evidence>
<dbReference type="GO" id="GO:0043130">
    <property type="term" value="F:ubiquitin binding"/>
    <property type="evidence" value="ECO:0007669"/>
    <property type="project" value="InterPro"/>
</dbReference>
<keyword evidence="7" id="KW-1133">Transmembrane helix</keyword>
<keyword evidence="5" id="KW-0812">Transmembrane</keyword>
<evidence type="ECO:0000259" key="12">
    <source>
        <dbReference type="PROSITE" id="PS51140"/>
    </source>
</evidence>
<feature type="compositionally biased region" description="Polar residues" evidence="11">
    <location>
        <begin position="389"/>
        <end position="415"/>
    </location>
</feature>
<keyword evidence="10" id="KW-0325">Glycoprotein</keyword>
<feature type="region of interest" description="Disordered" evidence="11">
    <location>
        <begin position="1"/>
        <end position="27"/>
    </location>
</feature>
<keyword evidence="9" id="KW-0472">Membrane</keyword>
<keyword evidence="4" id="KW-0808">Transferase</keyword>
<sequence length="1102" mass="126529">MMQHKGKNDRMNKRGMQSRQNANGPNVVGLEETEDDIRYFTKYTSIPALGSPGEGQLCYSTWLSETNWFIKDMQHLLLLKHDRFWRTIQNNHLALESVVSFMQNAVQRYQTYKLKSLENKEVVRLYSLAHKTVFQIICRLTKPWKNSRDSMNYDLFAHIIYEQFIVSVPLIFDFISIYGRDNERVSTIVESLVKLEPKFEVDLKMGLQFLINVFVTIQARCESEIHNQNFSEAVLIDLVLYVLDCSYNLGSLVAVSSIIRNMCCDVSIEYPISNFYENVVVVLYTCIQSENESSEYLTRLNDVRIELLHAFRSIIDVHLDKILQDPANSLLSADKFLGILTECLANNVFVNDYKNHYPIDVDLEILEQAYSSVDKIKLDFIRNAYMVSSPGSKNEQKNNQQIQPQKETTYTPDSCKTTRKNNTEKGHDIQSNIQYVMDILPHLDPDYVRGIIEHFGCVERALAVLLEGNEDTQIVNDSNKDANNEIVPEDPLDSFYLQTGIDRLNIYDGDEFDVMSKTYVKGTIKKGKGMPGNPKSFRELLDDKRHVNEMRHVYHQYSTLVDMDDDEYDDTFEAMAESESRNIKFAKGARNLVIEDSDNDDDADTEDSEAESEPQKTAGFDFCENPEIARKRYEERLNSKRAKPHAPREVADVRGNPKGQGQDSKVQHHTMPCPGLKVSHVVFVIVILITIVFYSSLNGRHFILEPKRYSNHRKSEPNLSNRTIQAEKLVASPTIEKQKCNVFQIVVQGCGLNILSRTPEQLLEDRNRSQFLIQQQQQKELPQLQLEMAIENSENNIQRIPNPSSVKLSSSISSSSSSLPPASSPASSDAENDKVIKTRDLYRSGHLPDATCVKKLCPSNGTDVTLLILVTSAPTHREQRLAIRQSWGYYGSRRDISIGFIVGQTDESRVEDQLAAESYMYSDLIRGNFIDSYKNLTLKTISLLEWTKLHCSNASFLLKTDDDMFINVPKLLQFMEVHNNQRRTIFGRLAKKWKPIRNKKSKYYVSPEQYYPPVFPPFTTDIISELFEKSLSQTYLKLEDVYTTGIVAQLLNIRRTNVKEFLNRRIAFNQCSIKKAISIHMVKNNEQLDLWKKLIDVSVSCS</sequence>
<dbReference type="GO" id="GO:0000139">
    <property type="term" value="C:Golgi membrane"/>
    <property type="evidence" value="ECO:0007669"/>
    <property type="project" value="UniProtKB-SubCell"/>
</dbReference>
<evidence type="ECO:0000256" key="7">
    <source>
        <dbReference type="ARBA" id="ARBA00022989"/>
    </source>
</evidence>
<dbReference type="PANTHER" id="PTHR11214">
    <property type="entry name" value="BETA-1,3-N-ACETYLGLUCOSAMINYLTRANSFERASE"/>
    <property type="match status" value="1"/>
</dbReference>
<organism evidence="13 14">
    <name type="scientific">Anopheles albimanus</name>
    <name type="common">New world malaria mosquito</name>
    <dbReference type="NCBI Taxonomy" id="7167"/>
    <lineage>
        <taxon>Eukaryota</taxon>
        <taxon>Metazoa</taxon>
        <taxon>Ecdysozoa</taxon>
        <taxon>Arthropoda</taxon>
        <taxon>Hexapoda</taxon>
        <taxon>Insecta</taxon>
        <taxon>Pterygota</taxon>
        <taxon>Neoptera</taxon>
        <taxon>Endopterygota</taxon>
        <taxon>Diptera</taxon>
        <taxon>Nematocera</taxon>
        <taxon>Culicoidea</taxon>
        <taxon>Culicidae</taxon>
        <taxon>Anophelinae</taxon>
        <taxon>Anopheles</taxon>
    </lineage>
</organism>
<keyword evidence="3" id="KW-0328">Glycosyltransferase</keyword>
<accession>A0A8W7JQL5</accession>
<dbReference type="PANTHER" id="PTHR11214:SF379">
    <property type="entry name" value="HEXOSYLTRANSFERASE-RELATED"/>
    <property type="match status" value="1"/>
</dbReference>
<dbReference type="AlphaFoldDB" id="A0A8W7JQL5"/>
<dbReference type="Proteomes" id="UP000069272">
    <property type="component" value="Chromosome X"/>
</dbReference>
<dbReference type="InterPro" id="IPR003892">
    <property type="entry name" value="CUE"/>
</dbReference>
<proteinExistence type="inferred from homology"/>
<comment type="similarity">
    <text evidence="2">Belongs to the glycosyltransferase 31 family.</text>
</comment>
<evidence type="ECO:0000256" key="2">
    <source>
        <dbReference type="ARBA" id="ARBA00008661"/>
    </source>
</evidence>
<feature type="region of interest" description="Disordered" evidence="11">
    <location>
        <begin position="636"/>
        <end position="668"/>
    </location>
</feature>
<feature type="compositionally biased region" description="Acidic residues" evidence="11">
    <location>
        <begin position="595"/>
        <end position="612"/>
    </location>
</feature>
<evidence type="ECO:0000256" key="9">
    <source>
        <dbReference type="ARBA" id="ARBA00023136"/>
    </source>
</evidence>
<dbReference type="EnsemblMetazoa" id="AALB006902-RA">
    <property type="protein sequence ID" value="AALB006902-PA"/>
    <property type="gene ID" value="AALB006902"/>
</dbReference>
<feature type="compositionally biased region" description="Basic and acidic residues" evidence="11">
    <location>
        <begin position="1"/>
        <end position="12"/>
    </location>
</feature>
<evidence type="ECO:0000256" key="10">
    <source>
        <dbReference type="ARBA" id="ARBA00023180"/>
    </source>
</evidence>
<keyword evidence="8" id="KW-0333">Golgi apparatus</keyword>
<dbReference type="GO" id="GO:0016758">
    <property type="term" value="F:hexosyltransferase activity"/>
    <property type="evidence" value="ECO:0007669"/>
    <property type="project" value="InterPro"/>
</dbReference>
<evidence type="ECO:0000256" key="8">
    <source>
        <dbReference type="ARBA" id="ARBA00023034"/>
    </source>
</evidence>
<protein>
    <recommendedName>
        <fullName evidence="12">CUE domain-containing protein</fullName>
    </recommendedName>
</protein>
<evidence type="ECO:0000256" key="4">
    <source>
        <dbReference type="ARBA" id="ARBA00022679"/>
    </source>
</evidence>
<evidence type="ECO:0000256" key="11">
    <source>
        <dbReference type="SAM" id="MobiDB-lite"/>
    </source>
</evidence>
<dbReference type="InterPro" id="IPR002659">
    <property type="entry name" value="Glyco_trans_31"/>
</dbReference>
<evidence type="ECO:0000256" key="1">
    <source>
        <dbReference type="ARBA" id="ARBA00004323"/>
    </source>
</evidence>
<dbReference type="Gene3D" id="3.90.550.50">
    <property type="match status" value="1"/>
</dbReference>
<keyword evidence="6" id="KW-0735">Signal-anchor</keyword>
<feature type="domain" description="CUE" evidence="12">
    <location>
        <begin position="428"/>
        <end position="470"/>
    </location>
</feature>
<dbReference type="Pfam" id="PF01762">
    <property type="entry name" value="Galactosyl_T"/>
    <property type="match status" value="1"/>
</dbReference>
<feature type="region of interest" description="Disordered" evidence="11">
    <location>
        <begin position="389"/>
        <end position="427"/>
    </location>
</feature>
<dbReference type="GO" id="GO:0006493">
    <property type="term" value="P:protein O-linked glycosylation"/>
    <property type="evidence" value="ECO:0007669"/>
    <property type="project" value="TreeGrafter"/>
</dbReference>
<comment type="subcellular location">
    <subcellularLocation>
        <location evidence="1">Golgi apparatus membrane</location>
        <topology evidence="1">Single-pass type II membrane protein</topology>
    </subcellularLocation>
</comment>
<evidence type="ECO:0000256" key="6">
    <source>
        <dbReference type="ARBA" id="ARBA00022968"/>
    </source>
</evidence>
<feature type="region of interest" description="Disordered" evidence="11">
    <location>
        <begin position="594"/>
        <end position="620"/>
    </location>
</feature>
<reference evidence="13 14" key="1">
    <citation type="journal article" date="2017" name="G3 (Bethesda)">
        <title>The Physical Genome Mapping of Anopheles albimanus Corrected Scaffold Misassemblies and Identified Interarm Rearrangements in Genus Anopheles.</title>
        <authorList>
            <person name="Artemov G.N."/>
            <person name="Peery A.N."/>
            <person name="Jiang X."/>
            <person name="Tu Z."/>
            <person name="Stegniy V.N."/>
            <person name="Sharakhova M.V."/>
            <person name="Sharakhov I.V."/>
        </authorList>
    </citation>
    <scope>NUCLEOTIDE SEQUENCE [LARGE SCALE GENOMIC DNA]</scope>
    <source>
        <strain evidence="13 14">ALBI9_A</strain>
    </source>
</reference>
<feature type="compositionally biased region" description="Polar residues" evidence="11">
    <location>
        <begin position="15"/>
        <end position="24"/>
    </location>
</feature>
<keyword evidence="14" id="KW-1185">Reference proteome</keyword>
<evidence type="ECO:0000313" key="14">
    <source>
        <dbReference type="Proteomes" id="UP000069272"/>
    </source>
</evidence>
<dbReference type="PROSITE" id="PS51140">
    <property type="entry name" value="CUE"/>
    <property type="match status" value="1"/>
</dbReference>
<feature type="region of interest" description="Disordered" evidence="11">
    <location>
        <begin position="795"/>
        <end position="834"/>
    </location>
</feature>
<evidence type="ECO:0000256" key="5">
    <source>
        <dbReference type="ARBA" id="ARBA00022692"/>
    </source>
</evidence>
<reference evidence="13" key="2">
    <citation type="submission" date="2022-08" db="UniProtKB">
        <authorList>
            <consortium name="EnsemblMetazoa"/>
        </authorList>
    </citation>
    <scope>IDENTIFICATION</scope>
    <source>
        <strain evidence="13">STECLA/ALBI9_A</strain>
    </source>
</reference>
<evidence type="ECO:0000256" key="3">
    <source>
        <dbReference type="ARBA" id="ARBA00022676"/>
    </source>
</evidence>